<evidence type="ECO:0000256" key="4">
    <source>
        <dbReference type="ARBA" id="ARBA00022853"/>
    </source>
</evidence>
<organism evidence="11 13">
    <name type="scientific">Rozella allomycis (strain CSF55)</name>
    <dbReference type="NCBI Taxonomy" id="988480"/>
    <lineage>
        <taxon>Eukaryota</taxon>
        <taxon>Fungi</taxon>
        <taxon>Fungi incertae sedis</taxon>
        <taxon>Cryptomycota</taxon>
        <taxon>Cryptomycota incertae sedis</taxon>
        <taxon>Rozella</taxon>
    </lineage>
</organism>
<feature type="compositionally biased region" description="Basic and acidic residues" evidence="8">
    <location>
        <begin position="282"/>
        <end position="295"/>
    </location>
</feature>
<reference evidence="14" key="2">
    <citation type="journal article" date="2018" name="Nat. Microbiol.">
        <title>Leveraging single-cell genomics to expand the fungal tree of life.</title>
        <authorList>
            <person name="Ahrendt S.R."/>
            <person name="Quandt C.A."/>
            <person name="Ciobanu D."/>
            <person name="Clum A."/>
            <person name="Salamov A."/>
            <person name="Andreopoulos B."/>
            <person name="Cheng J.F."/>
            <person name="Woyke T."/>
            <person name="Pelin A."/>
            <person name="Henrissat B."/>
            <person name="Reynolds N.K."/>
            <person name="Benny G.L."/>
            <person name="Smith M.E."/>
            <person name="James T.Y."/>
            <person name="Grigoriev I.V."/>
        </authorList>
    </citation>
    <scope>NUCLEOTIDE SEQUENCE [LARGE SCALE GENOMIC DNA]</scope>
    <source>
        <strain evidence="14">CSF55</strain>
    </source>
</reference>
<dbReference type="OrthoDB" id="19740at2759"/>
<dbReference type="Pfam" id="PF05499">
    <property type="entry name" value="DMAP1"/>
    <property type="match status" value="1"/>
</dbReference>
<protein>
    <recommendedName>
        <fullName evidence="3">SWR1-complex protein 4</fullName>
    </recommendedName>
</protein>
<keyword evidence="6" id="KW-0804">Transcription</keyword>
<dbReference type="PANTHER" id="PTHR12855:SF10">
    <property type="entry name" value="DNA METHYLTRANSFERASE 1-ASSOCIATED PROTEIN 1"/>
    <property type="match status" value="1"/>
</dbReference>
<dbReference type="GO" id="GO:0006281">
    <property type="term" value="P:DNA repair"/>
    <property type="evidence" value="ECO:0007669"/>
    <property type="project" value="InterPro"/>
</dbReference>
<evidence type="ECO:0000259" key="9">
    <source>
        <dbReference type="Pfam" id="PF05499"/>
    </source>
</evidence>
<accession>A0A075B0D2</accession>
<evidence type="ECO:0000256" key="3">
    <source>
        <dbReference type="ARBA" id="ARBA00019132"/>
    </source>
</evidence>
<name>A0A075B0D2_ROZAC</name>
<dbReference type="GO" id="GO:0003714">
    <property type="term" value="F:transcription corepressor activity"/>
    <property type="evidence" value="ECO:0007669"/>
    <property type="project" value="TreeGrafter"/>
</dbReference>
<evidence type="ECO:0000313" key="14">
    <source>
        <dbReference type="Proteomes" id="UP000281549"/>
    </source>
</evidence>
<dbReference type="AlphaFoldDB" id="A0A075B0D2"/>
<comment type="subcellular location">
    <subcellularLocation>
        <location evidence="1">Nucleus</location>
    </subcellularLocation>
</comment>
<evidence type="ECO:0000259" key="10">
    <source>
        <dbReference type="Pfam" id="PF16282"/>
    </source>
</evidence>
<dbReference type="GO" id="GO:0008168">
    <property type="term" value="F:methyltransferase activity"/>
    <property type="evidence" value="ECO:0007669"/>
    <property type="project" value="UniProtKB-KW"/>
</dbReference>
<dbReference type="InterPro" id="IPR008468">
    <property type="entry name" value="DMAP1"/>
</dbReference>
<evidence type="ECO:0000256" key="2">
    <source>
        <dbReference type="ARBA" id="ARBA00006918"/>
    </source>
</evidence>
<dbReference type="InterPro" id="IPR032563">
    <property type="entry name" value="DAMP1_SANT-like"/>
</dbReference>
<feature type="domain" description="DAMP1 SANT/Myb-like" evidence="10">
    <location>
        <begin position="8"/>
        <end position="80"/>
    </location>
</feature>
<dbReference type="EMBL" id="KE560959">
    <property type="protein sequence ID" value="EPZ34414.1"/>
    <property type="molecule type" value="Genomic_DNA"/>
</dbReference>
<keyword evidence="13" id="KW-1185">Reference proteome</keyword>
<proteinExistence type="inferred from homology"/>
<dbReference type="InterPro" id="IPR027109">
    <property type="entry name" value="Swc4/Dmap1"/>
</dbReference>
<dbReference type="STRING" id="988480.A0A075B0D2"/>
<sequence length="295" mass="35074">MDDWSDQFQAEPLSLHFTDNEYMTYLADAEWSKDETLYFMDLCERFDLRWFVIHDRYDFEGIKRPIEDLKDRYISIQKKMTRIRQFSSDSNLNKQFDFNKNKEIERKRQLETLQYRSQEQLEYEEFLIIESKKVKQMKSQLEEERELLLKLLCGTVDQFGNLVSPITMLHRPLNGTGSDLKSIDNLNVDLVDGYRKERMAGLYLRGQRLLPIKSTLIRQVEKTLTDYGIPLKPKVPTKKVCEIFEELRSNVCTLVELRKSLEKIENEMKINKSGNPPTPLHKISDSRRKSRLMDN</sequence>
<dbReference type="GO" id="GO:0006338">
    <property type="term" value="P:chromatin remodeling"/>
    <property type="evidence" value="ECO:0007669"/>
    <property type="project" value="InterPro"/>
</dbReference>
<evidence type="ECO:0000313" key="11">
    <source>
        <dbReference type="EMBL" id="EPZ34414.1"/>
    </source>
</evidence>
<dbReference type="OMA" id="HLASAQW"/>
<dbReference type="Proteomes" id="UP000030755">
    <property type="component" value="Unassembled WGS sequence"/>
</dbReference>
<dbReference type="PANTHER" id="PTHR12855">
    <property type="entry name" value="DNA METHYLTRANSFERASE 1-ASSOCIATED PROTEIN 1 FAMILY MEMBER"/>
    <property type="match status" value="1"/>
</dbReference>
<dbReference type="GO" id="GO:0032259">
    <property type="term" value="P:methylation"/>
    <property type="evidence" value="ECO:0007669"/>
    <property type="project" value="UniProtKB-KW"/>
</dbReference>
<keyword evidence="7" id="KW-0539">Nucleus</keyword>
<reference evidence="11 13" key="1">
    <citation type="journal article" date="2013" name="Curr. Biol.">
        <title>Shared signatures of parasitism and phylogenomics unite Cryptomycota and microsporidia.</title>
        <authorList>
            <person name="James T.Y."/>
            <person name="Pelin A."/>
            <person name="Bonen L."/>
            <person name="Ahrendt S."/>
            <person name="Sain D."/>
            <person name="Corradi N."/>
            <person name="Stajich J.E."/>
        </authorList>
    </citation>
    <scope>NUCLEOTIDE SEQUENCE [LARGE SCALE GENOMIC DNA]</scope>
    <source>
        <strain evidence="11 13">CSF55</strain>
        <strain evidence="11 13">CSF55</strain>
    </source>
</reference>
<dbReference type="GO" id="GO:0000812">
    <property type="term" value="C:Swr1 complex"/>
    <property type="evidence" value="ECO:0007669"/>
    <property type="project" value="TreeGrafter"/>
</dbReference>
<evidence type="ECO:0000256" key="5">
    <source>
        <dbReference type="ARBA" id="ARBA00023015"/>
    </source>
</evidence>
<keyword evidence="4" id="KW-0156">Chromatin regulator</keyword>
<keyword evidence="11" id="KW-0808">Transferase</keyword>
<evidence type="ECO:0000256" key="1">
    <source>
        <dbReference type="ARBA" id="ARBA00004123"/>
    </source>
</evidence>
<keyword evidence="11" id="KW-0489">Methyltransferase</keyword>
<dbReference type="GO" id="GO:0000122">
    <property type="term" value="P:negative regulation of transcription by RNA polymerase II"/>
    <property type="evidence" value="ECO:0007669"/>
    <property type="project" value="TreeGrafter"/>
</dbReference>
<dbReference type="EMBL" id="ML004961">
    <property type="protein sequence ID" value="RKP21373.1"/>
    <property type="molecule type" value="Genomic_DNA"/>
</dbReference>
<gene>
    <name evidence="11" type="ORF">O9G_000601</name>
    <name evidence="12" type="ORF">ROZALSC1DRAFT_27217</name>
</gene>
<dbReference type="GO" id="GO:0035267">
    <property type="term" value="C:NuA4 histone acetyltransferase complex"/>
    <property type="evidence" value="ECO:0007669"/>
    <property type="project" value="InterPro"/>
</dbReference>
<dbReference type="Gene3D" id="1.10.10.60">
    <property type="entry name" value="Homeodomain-like"/>
    <property type="match status" value="1"/>
</dbReference>
<evidence type="ECO:0000256" key="7">
    <source>
        <dbReference type="ARBA" id="ARBA00023242"/>
    </source>
</evidence>
<dbReference type="Pfam" id="PF16282">
    <property type="entry name" value="SANT_DAMP1_like"/>
    <property type="match status" value="1"/>
</dbReference>
<dbReference type="Proteomes" id="UP000281549">
    <property type="component" value="Unassembled WGS sequence"/>
</dbReference>
<comment type="similarity">
    <text evidence="2">Belongs to the SWC4 family.</text>
</comment>
<evidence type="ECO:0000313" key="13">
    <source>
        <dbReference type="Proteomes" id="UP000030755"/>
    </source>
</evidence>
<keyword evidence="5" id="KW-0805">Transcription regulation</keyword>
<reference evidence="12" key="3">
    <citation type="submission" date="2018-08" db="EMBL/GenBank/DDBJ databases">
        <title>Leveraging single-cell genomics to expand the Fungal Tree of Life.</title>
        <authorList>
            <consortium name="DOE Joint Genome Institute"/>
            <person name="Ahrendt S.R."/>
            <person name="Quandt C.A."/>
            <person name="Ciobanu D."/>
            <person name="Clum A."/>
            <person name="Salamov A."/>
            <person name="Andreopoulos B."/>
            <person name="Cheng J.-F."/>
            <person name="Woyke T."/>
            <person name="Pelin A."/>
            <person name="Henrissat B."/>
            <person name="Reynolds N."/>
            <person name="Benny G.L."/>
            <person name="Smith M.E."/>
            <person name="James T.Y."/>
            <person name="Grigoriev I.V."/>
        </authorList>
    </citation>
    <scope>NUCLEOTIDE SEQUENCE</scope>
    <source>
        <strain evidence="12">CSF55</strain>
    </source>
</reference>
<feature type="domain" description="DNA methyltransferase 1-associated 1" evidence="9">
    <location>
        <begin position="196"/>
        <end position="270"/>
    </location>
</feature>
<evidence type="ECO:0000313" key="12">
    <source>
        <dbReference type="EMBL" id="RKP21373.1"/>
    </source>
</evidence>
<evidence type="ECO:0000256" key="6">
    <source>
        <dbReference type="ARBA" id="ARBA00023163"/>
    </source>
</evidence>
<feature type="region of interest" description="Disordered" evidence="8">
    <location>
        <begin position="268"/>
        <end position="295"/>
    </location>
</feature>
<evidence type="ECO:0000256" key="8">
    <source>
        <dbReference type="SAM" id="MobiDB-lite"/>
    </source>
</evidence>
<dbReference type="HOGENOM" id="CLU_018539_0_0_1"/>